<keyword evidence="15" id="KW-1185">Reference proteome</keyword>
<dbReference type="InterPro" id="IPR003146">
    <property type="entry name" value="M14A_act_pep"/>
</dbReference>
<reference evidence="14" key="1">
    <citation type="submission" date="2022-01" db="EMBL/GenBank/DDBJ databases">
        <title>Genome Sequence Resource for Two Populations of Ditylenchus destructor, the Migratory Endoparasitic Phytonematode.</title>
        <authorList>
            <person name="Zhang H."/>
            <person name="Lin R."/>
            <person name="Xie B."/>
        </authorList>
    </citation>
    <scope>NUCLEOTIDE SEQUENCE</scope>
    <source>
        <strain evidence="14">BazhouSP</strain>
    </source>
</reference>
<evidence type="ECO:0000256" key="9">
    <source>
        <dbReference type="ARBA" id="ARBA00023049"/>
    </source>
</evidence>
<keyword evidence="9" id="KW-0482">Metalloprotease</keyword>
<dbReference type="GO" id="GO:0006508">
    <property type="term" value="P:proteolysis"/>
    <property type="evidence" value="ECO:0007669"/>
    <property type="project" value="UniProtKB-KW"/>
</dbReference>
<keyword evidence="8" id="KW-0862">Zinc</keyword>
<dbReference type="SUPFAM" id="SSF53187">
    <property type="entry name" value="Zn-dependent exopeptidases"/>
    <property type="match status" value="1"/>
</dbReference>
<keyword evidence="3 14" id="KW-0121">Carboxypeptidase</keyword>
<evidence type="ECO:0000256" key="5">
    <source>
        <dbReference type="ARBA" id="ARBA00022723"/>
    </source>
</evidence>
<evidence type="ECO:0000256" key="3">
    <source>
        <dbReference type="ARBA" id="ARBA00022645"/>
    </source>
</evidence>
<dbReference type="GO" id="GO:0005615">
    <property type="term" value="C:extracellular space"/>
    <property type="evidence" value="ECO:0007669"/>
    <property type="project" value="TreeGrafter"/>
</dbReference>
<feature type="domain" description="Peptidase M14" evidence="13">
    <location>
        <begin position="140"/>
        <end position="260"/>
    </location>
</feature>
<comment type="caution">
    <text evidence="11">Lacks conserved residue(s) required for the propagation of feature annotation.</text>
</comment>
<dbReference type="EMBL" id="JAKKPZ010000360">
    <property type="protein sequence ID" value="KAI1695950.1"/>
    <property type="molecule type" value="Genomic_DNA"/>
</dbReference>
<keyword evidence="6 12" id="KW-0732">Signal</keyword>
<evidence type="ECO:0000256" key="7">
    <source>
        <dbReference type="ARBA" id="ARBA00022801"/>
    </source>
</evidence>
<dbReference type="Proteomes" id="UP001201812">
    <property type="component" value="Unassembled WGS sequence"/>
</dbReference>
<feature type="signal peptide" evidence="12">
    <location>
        <begin position="1"/>
        <end position="19"/>
    </location>
</feature>
<evidence type="ECO:0000256" key="11">
    <source>
        <dbReference type="PROSITE-ProRule" id="PRU01379"/>
    </source>
</evidence>
<sequence>MKSLALALVSLAFAHMILAYKDYTGYQLLSVVPNTSNQLHALQRFEKEIVPQNRDEIIVEEYAYKVGREFKVLVSPKTKKMVADYLKKRDMNFEILMEDFGRLLEENKQISEARKAVFAAQIESQFGRSANINGHFDQYNYHNIAEIEAYLSQVAAKHNDFVKISSFGQTQEGRNLTYLKIGYPSKKTKYAFFLHATIHAREWITTPMTLLFIHNVREVRDLTKIQDLKGQLFMLSLDLADFGVNRQLSSREDDRHRNQP</sequence>
<feature type="chain" id="PRO_5041998728" evidence="12">
    <location>
        <begin position="20"/>
        <end position="260"/>
    </location>
</feature>
<organism evidence="14 15">
    <name type="scientific">Ditylenchus destructor</name>
    <dbReference type="NCBI Taxonomy" id="166010"/>
    <lineage>
        <taxon>Eukaryota</taxon>
        <taxon>Metazoa</taxon>
        <taxon>Ecdysozoa</taxon>
        <taxon>Nematoda</taxon>
        <taxon>Chromadorea</taxon>
        <taxon>Rhabditida</taxon>
        <taxon>Tylenchina</taxon>
        <taxon>Tylenchomorpha</taxon>
        <taxon>Sphaerularioidea</taxon>
        <taxon>Anguinidae</taxon>
        <taxon>Anguininae</taxon>
        <taxon>Ditylenchus</taxon>
    </lineage>
</organism>
<dbReference type="InterPro" id="IPR036990">
    <property type="entry name" value="M14A-like_propep"/>
</dbReference>
<name>A0AAD4QSE0_9BILA</name>
<keyword evidence="7" id="KW-0378">Hydrolase</keyword>
<evidence type="ECO:0000256" key="6">
    <source>
        <dbReference type="ARBA" id="ARBA00022729"/>
    </source>
</evidence>
<evidence type="ECO:0000259" key="13">
    <source>
        <dbReference type="PROSITE" id="PS52035"/>
    </source>
</evidence>
<gene>
    <name evidence="14" type="ORF">DdX_19302</name>
</gene>
<evidence type="ECO:0000313" key="15">
    <source>
        <dbReference type="Proteomes" id="UP001201812"/>
    </source>
</evidence>
<dbReference type="Pfam" id="PF02244">
    <property type="entry name" value="Propep_M14"/>
    <property type="match status" value="1"/>
</dbReference>
<accession>A0AAD4QSE0</accession>
<evidence type="ECO:0000256" key="1">
    <source>
        <dbReference type="ARBA" id="ARBA00001947"/>
    </source>
</evidence>
<evidence type="ECO:0000256" key="8">
    <source>
        <dbReference type="ARBA" id="ARBA00022833"/>
    </source>
</evidence>
<dbReference type="Gene3D" id="3.40.630.10">
    <property type="entry name" value="Zn peptidases"/>
    <property type="match status" value="1"/>
</dbReference>
<comment type="caution">
    <text evidence="14">The sequence shown here is derived from an EMBL/GenBank/DDBJ whole genome shotgun (WGS) entry which is preliminary data.</text>
</comment>
<evidence type="ECO:0000313" key="14">
    <source>
        <dbReference type="EMBL" id="KAI1695950.1"/>
    </source>
</evidence>
<keyword evidence="10" id="KW-1015">Disulfide bond</keyword>
<dbReference type="SUPFAM" id="SSF54897">
    <property type="entry name" value="Protease propeptides/inhibitors"/>
    <property type="match status" value="1"/>
</dbReference>
<evidence type="ECO:0000256" key="4">
    <source>
        <dbReference type="ARBA" id="ARBA00022670"/>
    </source>
</evidence>
<comment type="cofactor">
    <cofactor evidence="1">
        <name>Zn(2+)</name>
        <dbReference type="ChEBI" id="CHEBI:29105"/>
    </cofactor>
</comment>
<dbReference type="AlphaFoldDB" id="A0AAD4QSE0"/>
<evidence type="ECO:0000256" key="12">
    <source>
        <dbReference type="SAM" id="SignalP"/>
    </source>
</evidence>
<dbReference type="PANTHER" id="PTHR11705:SF91">
    <property type="entry name" value="FI01817P-RELATED"/>
    <property type="match status" value="1"/>
</dbReference>
<keyword evidence="5" id="KW-0479">Metal-binding</keyword>
<dbReference type="Pfam" id="PF00246">
    <property type="entry name" value="Peptidase_M14"/>
    <property type="match status" value="1"/>
</dbReference>
<keyword evidence="4" id="KW-0645">Protease</keyword>
<dbReference type="InterPro" id="IPR000834">
    <property type="entry name" value="Peptidase_M14"/>
</dbReference>
<proteinExistence type="inferred from homology"/>
<dbReference type="GO" id="GO:0004181">
    <property type="term" value="F:metallocarboxypeptidase activity"/>
    <property type="evidence" value="ECO:0007669"/>
    <property type="project" value="InterPro"/>
</dbReference>
<protein>
    <submittedName>
        <fullName evidence="14">Zinc carboxypeptidase domain-containing protein</fullName>
    </submittedName>
</protein>
<dbReference type="Gene3D" id="3.30.70.340">
    <property type="entry name" value="Metallocarboxypeptidase-like"/>
    <property type="match status" value="1"/>
</dbReference>
<dbReference type="GO" id="GO:0008270">
    <property type="term" value="F:zinc ion binding"/>
    <property type="evidence" value="ECO:0007669"/>
    <property type="project" value="InterPro"/>
</dbReference>
<dbReference type="PANTHER" id="PTHR11705">
    <property type="entry name" value="PROTEASE FAMILY M14 CARBOXYPEPTIDASE A,B"/>
    <property type="match status" value="1"/>
</dbReference>
<comment type="similarity">
    <text evidence="2 11">Belongs to the peptidase M14 family.</text>
</comment>
<evidence type="ECO:0000256" key="2">
    <source>
        <dbReference type="ARBA" id="ARBA00005988"/>
    </source>
</evidence>
<dbReference type="PROSITE" id="PS52035">
    <property type="entry name" value="PEPTIDASE_M14"/>
    <property type="match status" value="1"/>
</dbReference>
<evidence type="ECO:0000256" key="10">
    <source>
        <dbReference type="ARBA" id="ARBA00023157"/>
    </source>
</evidence>